<sequence>MPRVIWSSGNCMLYVRAGDKGEEFAKNRGSFGHERQKSLVMVEEENEQDEGEARRGTWWKRRRGKGSSREVREEEPRARETRGMTPVRGGYQGGPRGGRGREGRGGECVRMLSADSSRPEDHTARPPCVPSALFLTTLWESHGKIGHCWEKFYDVTGRRKAFIICGLRGDSRYPRYRGVGAVGWTDGGARGCGGSGALVRRTKRNEDSGSQWMDQGECGGCARRTKEKEKTIRRAPQIQRRMRTRRGGAAREEEAN</sequence>
<reference evidence="2 3" key="1">
    <citation type="journal article" date="2014" name="Curr. Biol.">
        <title>The genome of the clonal raider ant Cerapachys biroi.</title>
        <authorList>
            <person name="Oxley P.R."/>
            <person name="Ji L."/>
            <person name="Fetter-Pruneda I."/>
            <person name="McKenzie S.K."/>
            <person name="Li C."/>
            <person name="Hu H."/>
            <person name="Zhang G."/>
            <person name="Kronauer D.J."/>
        </authorList>
    </citation>
    <scope>NUCLEOTIDE SEQUENCE [LARGE SCALE GENOMIC DNA]</scope>
</reference>
<gene>
    <name evidence="2" type="ORF">X777_16999</name>
</gene>
<accession>A0A026WVA6</accession>
<feature type="region of interest" description="Disordered" evidence="1">
    <location>
        <begin position="26"/>
        <end position="106"/>
    </location>
</feature>
<keyword evidence="3" id="KW-1185">Reference proteome</keyword>
<organism evidence="2 3">
    <name type="scientific">Ooceraea biroi</name>
    <name type="common">Clonal raider ant</name>
    <name type="synonym">Cerapachys biroi</name>
    <dbReference type="NCBI Taxonomy" id="2015173"/>
    <lineage>
        <taxon>Eukaryota</taxon>
        <taxon>Metazoa</taxon>
        <taxon>Ecdysozoa</taxon>
        <taxon>Arthropoda</taxon>
        <taxon>Hexapoda</taxon>
        <taxon>Insecta</taxon>
        <taxon>Pterygota</taxon>
        <taxon>Neoptera</taxon>
        <taxon>Endopterygota</taxon>
        <taxon>Hymenoptera</taxon>
        <taxon>Apocrita</taxon>
        <taxon>Aculeata</taxon>
        <taxon>Formicoidea</taxon>
        <taxon>Formicidae</taxon>
        <taxon>Dorylinae</taxon>
        <taxon>Ooceraea</taxon>
    </lineage>
</organism>
<protein>
    <submittedName>
        <fullName evidence="2">Uncharacterized protein</fullName>
    </submittedName>
</protein>
<dbReference type="AlphaFoldDB" id="A0A026WVA6"/>
<feature type="compositionally biased region" description="Basic and acidic residues" evidence="1">
    <location>
        <begin position="67"/>
        <end position="82"/>
    </location>
</feature>
<name>A0A026WVA6_OOCBI</name>
<evidence type="ECO:0000313" key="3">
    <source>
        <dbReference type="Proteomes" id="UP000053097"/>
    </source>
</evidence>
<dbReference type="EMBL" id="KK107111">
    <property type="protein sequence ID" value="EZA59039.1"/>
    <property type="molecule type" value="Genomic_DNA"/>
</dbReference>
<evidence type="ECO:0000313" key="2">
    <source>
        <dbReference type="EMBL" id="EZA59039.1"/>
    </source>
</evidence>
<proteinExistence type="predicted"/>
<evidence type="ECO:0000256" key="1">
    <source>
        <dbReference type="SAM" id="MobiDB-lite"/>
    </source>
</evidence>
<feature type="compositionally biased region" description="Basic residues" evidence="1">
    <location>
        <begin position="57"/>
        <end position="66"/>
    </location>
</feature>
<feature type="region of interest" description="Disordered" evidence="1">
    <location>
        <begin position="204"/>
        <end position="256"/>
    </location>
</feature>
<feature type="compositionally biased region" description="Basic and acidic residues" evidence="1">
    <location>
        <begin position="26"/>
        <end position="37"/>
    </location>
</feature>
<dbReference type="Proteomes" id="UP000053097">
    <property type="component" value="Unassembled WGS sequence"/>
</dbReference>